<evidence type="ECO:0000313" key="3">
    <source>
        <dbReference type="EMBL" id="KAK9762900.1"/>
    </source>
</evidence>
<sequence>MRIFSFLSVLGFTIFSGPLVSSTPVSAHSLRGKHSYGRSSRYTDYPENYAAWVPDDGGWLYREHTHKPNLRHRVKLGPKKGPSSTLGADDNLASTDITSTNEVADNPEASTTANPAETPKEPGQCEHIVEGLIEFGIRADAMVCLDTKLTIDFLKSQGISPPTSQVNGLISSEDLDLVATKCDFIKANAEKLNITIEAVVCLPNLIQIMLV</sequence>
<comment type="caution">
    <text evidence="3">The sequence shown here is derived from an EMBL/GenBank/DDBJ whole genome shotgun (WGS) entry which is preliminary data.</text>
</comment>
<gene>
    <name evidence="3" type="ORF">K7432_010900</name>
</gene>
<feature type="signal peptide" evidence="2">
    <location>
        <begin position="1"/>
        <end position="22"/>
    </location>
</feature>
<accession>A0ABR2WMZ7</accession>
<protein>
    <submittedName>
        <fullName evidence="3">Uncharacterized protein</fullName>
    </submittedName>
</protein>
<evidence type="ECO:0000313" key="4">
    <source>
        <dbReference type="Proteomes" id="UP001479436"/>
    </source>
</evidence>
<keyword evidence="4" id="KW-1185">Reference proteome</keyword>
<organism evidence="3 4">
    <name type="scientific">Basidiobolus ranarum</name>
    <dbReference type="NCBI Taxonomy" id="34480"/>
    <lineage>
        <taxon>Eukaryota</taxon>
        <taxon>Fungi</taxon>
        <taxon>Fungi incertae sedis</taxon>
        <taxon>Zoopagomycota</taxon>
        <taxon>Entomophthoromycotina</taxon>
        <taxon>Basidiobolomycetes</taxon>
        <taxon>Basidiobolales</taxon>
        <taxon>Basidiobolaceae</taxon>
        <taxon>Basidiobolus</taxon>
    </lineage>
</organism>
<name>A0ABR2WMZ7_9FUNG</name>
<feature type="compositionally biased region" description="Polar residues" evidence="1">
    <location>
        <begin position="82"/>
        <end position="115"/>
    </location>
</feature>
<keyword evidence="2" id="KW-0732">Signal</keyword>
<dbReference type="Proteomes" id="UP001479436">
    <property type="component" value="Unassembled WGS sequence"/>
</dbReference>
<reference evidence="3 4" key="1">
    <citation type="submission" date="2023-04" db="EMBL/GenBank/DDBJ databases">
        <title>Genome of Basidiobolus ranarum AG-B5.</title>
        <authorList>
            <person name="Stajich J.E."/>
            <person name="Carter-House D."/>
            <person name="Gryganskyi A."/>
        </authorList>
    </citation>
    <scope>NUCLEOTIDE SEQUENCE [LARGE SCALE GENOMIC DNA]</scope>
    <source>
        <strain evidence="3 4">AG-B5</strain>
    </source>
</reference>
<evidence type="ECO:0000256" key="1">
    <source>
        <dbReference type="SAM" id="MobiDB-lite"/>
    </source>
</evidence>
<feature type="region of interest" description="Disordered" evidence="1">
    <location>
        <begin position="73"/>
        <end position="121"/>
    </location>
</feature>
<evidence type="ECO:0000256" key="2">
    <source>
        <dbReference type="SAM" id="SignalP"/>
    </source>
</evidence>
<feature type="chain" id="PRO_5045359308" evidence="2">
    <location>
        <begin position="23"/>
        <end position="211"/>
    </location>
</feature>
<dbReference type="EMBL" id="JASJQH010000790">
    <property type="protein sequence ID" value="KAK9762900.1"/>
    <property type="molecule type" value="Genomic_DNA"/>
</dbReference>
<proteinExistence type="predicted"/>